<dbReference type="EMBL" id="JALHAT010000065">
    <property type="protein sequence ID" value="MCJ1962822.1"/>
    <property type="molecule type" value="Genomic_DNA"/>
</dbReference>
<keyword evidence="1" id="KW-0808">Transferase</keyword>
<dbReference type="RefSeq" id="WP_243803030.1">
    <property type="nucleotide sequence ID" value="NZ_JALHAT010000065.1"/>
</dbReference>
<accession>A0ABT0AI14</accession>
<dbReference type="Proteomes" id="UP001162802">
    <property type="component" value="Unassembled WGS sequence"/>
</dbReference>
<name>A0ABT0AI14_9SPHN</name>
<comment type="caution">
    <text evidence="1">The sequence shown here is derived from an EMBL/GenBank/DDBJ whole genome shotgun (WGS) entry which is preliminary data.</text>
</comment>
<gene>
    <name evidence="1" type="ORF">MTR65_19230</name>
</gene>
<dbReference type="GO" id="GO:0016740">
    <property type="term" value="F:transferase activity"/>
    <property type="evidence" value="ECO:0007669"/>
    <property type="project" value="UniProtKB-KW"/>
</dbReference>
<reference evidence="1" key="1">
    <citation type="submission" date="2022-03" db="EMBL/GenBank/DDBJ databases">
        <title>Identification of a novel bacterium isolated from mangrove sediments.</title>
        <authorList>
            <person name="Pan X."/>
        </authorList>
    </citation>
    <scope>NUCLEOTIDE SEQUENCE</scope>
    <source>
        <strain evidence="1">B2637</strain>
    </source>
</reference>
<proteinExistence type="predicted"/>
<protein>
    <submittedName>
        <fullName evidence="1">Glycosyl transferase</fullName>
    </submittedName>
</protein>
<keyword evidence="2" id="KW-1185">Reference proteome</keyword>
<organism evidence="1 2">
    <name type="scientific">Novosphingobium mangrovi</name>
    <name type="common">ex Hu et al. 2023</name>
    <dbReference type="NCBI Taxonomy" id="2930094"/>
    <lineage>
        <taxon>Bacteria</taxon>
        <taxon>Pseudomonadati</taxon>
        <taxon>Pseudomonadota</taxon>
        <taxon>Alphaproteobacteria</taxon>
        <taxon>Sphingomonadales</taxon>
        <taxon>Sphingomonadaceae</taxon>
        <taxon>Novosphingobium</taxon>
    </lineage>
</organism>
<sequence>MRMAYLILAHDNAAQLRELVERLLVSGNEDIVVIHADRASLLWPELEGELPGPSGRVHLIPDPVTVRWGHWSQVAAVTKLVGEALRLGCDAAHLISGADWPLLPRAALAQKMARGLCHIEVRPGHLEERMQTYRFDTRYLRLHPQEDARAYAVTWQLRRLARWSDTARRLLRLERARPFGPWSYGATWWSLPADALQTLGEILPCTIASGRLNGTVCSDEHVIPTIIGSHFPGRLAPNRRFVDFPEGASSPRTLTRKDTPALEASGAFFARKFDMGLDPFFLDLPRT</sequence>
<evidence type="ECO:0000313" key="2">
    <source>
        <dbReference type="Proteomes" id="UP001162802"/>
    </source>
</evidence>
<evidence type="ECO:0000313" key="1">
    <source>
        <dbReference type="EMBL" id="MCJ1962822.1"/>
    </source>
</evidence>